<name>A0ABP7MWP5_9GAMM</name>
<feature type="signal peptide" evidence="3">
    <location>
        <begin position="1"/>
        <end position="22"/>
    </location>
</feature>
<sequence>MNRKILFTTLALALATAGTAAAQQAATTPDKPVRHMQLDTNNDGAIDRTEAAAAPRLAERFDKLDKDKDGKLAGDELRFGHRGHRGHRGAGMMRLDADKDGRISKAEAAANEKFAARFADMDFNKDGYIDRADFKARMEQRRSECFDKADLNNDGKLSRVEYSNMHEVCAPKRDWKGMHAGKRQGAETPVR</sequence>
<evidence type="ECO:0000256" key="1">
    <source>
        <dbReference type="ARBA" id="ARBA00022723"/>
    </source>
</evidence>
<feature type="domain" description="EF-hand" evidence="4">
    <location>
        <begin position="109"/>
        <end position="144"/>
    </location>
</feature>
<accession>A0ABP7MWP5</accession>
<gene>
    <name evidence="5" type="ORF">GCM10022229_25060</name>
</gene>
<dbReference type="Gene3D" id="1.10.238.10">
    <property type="entry name" value="EF-hand"/>
    <property type="match status" value="2"/>
</dbReference>
<keyword evidence="6" id="KW-1185">Reference proteome</keyword>
<evidence type="ECO:0000313" key="5">
    <source>
        <dbReference type="EMBL" id="GAA3930459.1"/>
    </source>
</evidence>
<dbReference type="PROSITE" id="PS50222">
    <property type="entry name" value="EF_HAND_2"/>
    <property type="match status" value="3"/>
</dbReference>
<keyword evidence="3" id="KW-0732">Signal</keyword>
<dbReference type="SUPFAM" id="SSF47473">
    <property type="entry name" value="EF-hand"/>
    <property type="match status" value="1"/>
</dbReference>
<dbReference type="EMBL" id="BAAAZU010000029">
    <property type="protein sequence ID" value="GAA3930459.1"/>
    <property type="molecule type" value="Genomic_DNA"/>
</dbReference>
<evidence type="ECO:0000256" key="3">
    <source>
        <dbReference type="SAM" id="SignalP"/>
    </source>
</evidence>
<dbReference type="Pfam" id="PF13202">
    <property type="entry name" value="EF-hand_5"/>
    <property type="match status" value="5"/>
</dbReference>
<dbReference type="PROSITE" id="PS00018">
    <property type="entry name" value="EF_HAND_1"/>
    <property type="match status" value="3"/>
</dbReference>
<dbReference type="InterPro" id="IPR018247">
    <property type="entry name" value="EF_Hand_1_Ca_BS"/>
</dbReference>
<evidence type="ECO:0000313" key="6">
    <source>
        <dbReference type="Proteomes" id="UP001501727"/>
    </source>
</evidence>
<dbReference type="PANTHER" id="PTHR10827">
    <property type="entry name" value="RETICULOCALBIN"/>
    <property type="match status" value="1"/>
</dbReference>
<evidence type="ECO:0000259" key="4">
    <source>
        <dbReference type="PROSITE" id="PS50222"/>
    </source>
</evidence>
<dbReference type="InterPro" id="IPR011992">
    <property type="entry name" value="EF-hand-dom_pair"/>
</dbReference>
<feature type="domain" description="EF-hand" evidence="4">
    <location>
        <begin position="52"/>
        <end position="87"/>
    </location>
</feature>
<evidence type="ECO:0000256" key="2">
    <source>
        <dbReference type="ARBA" id="ARBA00022737"/>
    </source>
</evidence>
<feature type="domain" description="EF-hand" evidence="4">
    <location>
        <begin position="145"/>
        <end position="172"/>
    </location>
</feature>
<feature type="chain" id="PRO_5045197175" description="EF-hand domain-containing protein" evidence="3">
    <location>
        <begin position="23"/>
        <end position="191"/>
    </location>
</feature>
<keyword evidence="1" id="KW-0479">Metal-binding</keyword>
<comment type="caution">
    <text evidence="5">The sequence shown here is derived from an EMBL/GenBank/DDBJ whole genome shotgun (WGS) entry which is preliminary data.</text>
</comment>
<dbReference type="PANTHER" id="PTHR10827:SF98">
    <property type="entry name" value="45 KDA CALCIUM-BINDING PROTEIN"/>
    <property type="match status" value="1"/>
</dbReference>
<dbReference type="Proteomes" id="UP001501727">
    <property type="component" value="Unassembled WGS sequence"/>
</dbReference>
<proteinExistence type="predicted"/>
<protein>
    <recommendedName>
        <fullName evidence="4">EF-hand domain-containing protein</fullName>
    </recommendedName>
</protein>
<dbReference type="RefSeq" id="WP_344760344.1">
    <property type="nucleotide sequence ID" value="NZ_BAAAZU010000029.1"/>
</dbReference>
<keyword evidence="2" id="KW-0677">Repeat</keyword>
<dbReference type="InterPro" id="IPR002048">
    <property type="entry name" value="EF_hand_dom"/>
</dbReference>
<reference evidence="6" key="1">
    <citation type="journal article" date="2019" name="Int. J. Syst. Evol. Microbiol.">
        <title>The Global Catalogue of Microorganisms (GCM) 10K type strain sequencing project: providing services to taxonomists for standard genome sequencing and annotation.</title>
        <authorList>
            <consortium name="The Broad Institute Genomics Platform"/>
            <consortium name="The Broad Institute Genome Sequencing Center for Infectious Disease"/>
            <person name="Wu L."/>
            <person name="Ma J."/>
        </authorList>
    </citation>
    <scope>NUCLEOTIDE SEQUENCE [LARGE SCALE GENOMIC DNA]</scope>
    <source>
        <strain evidence="6">JCM 16916</strain>
    </source>
</reference>
<dbReference type="SMART" id="SM00054">
    <property type="entry name" value="EFh"/>
    <property type="match status" value="3"/>
</dbReference>
<organism evidence="5 6">
    <name type="scientific">Luteimonas lutimaris</name>
    <dbReference type="NCBI Taxonomy" id="698645"/>
    <lineage>
        <taxon>Bacteria</taxon>
        <taxon>Pseudomonadati</taxon>
        <taxon>Pseudomonadota</taxon>
        <taxon>Gammaproteobacteria</taxon>
        <taxon>Lysobacterales</taxon>
        <taxon>Lysobacteraceae</taxon>
        <taxon>Luteimonas</taxon>
    </lineage>
</organism>